<dbReference type="STRING" id="49451.A0A1J6ING4"/>
<feature type="domain" description="Pleckstrin-like plant" evidence="2">
    <location>
        <begin position="253"/>
        <end position="339"/>
    </location>
</feature>
<dbReference type="PANTHER" id="PTHR31351">
    <property type="entry name" value="EXPRESSED PROTEIN"/>
    <property type="match status" value="1"/>
</dbReference>
<evidence type="ECO:0000313" key="3">
    <source>
        <dbReference type="EMBL" id="OIT02080.1"/>
    </source>
</evidence>
<dbReference type="GO" id="GO:0010305">
    <property type="term" value="P:leaf vascular tissue pattern formation"/>
    <property type="evidence" value="ECO:0007669"/>
    <property type="project" value="TreeGrafter"/>
</dbReference>
<proteinExistence type="predicted"/>
<keyword evidence="4" id="KW-1185">Reference proteome</keyword>
<dbReference type="Gramene" id="OIT02080">
    <property type="protein sequence ID" value="OIT02080"/>
    <property type="gene ID" value="A4A49_26941"/>
</dbReference>
<evidence type="ECO:0000313" key="4">
    <source>
        <dbReference type="Proteomes" id="UP000187609"/>
    </source>
</evidence>
<dbReference type="GO" id="GO:0009734">
    <property type="term" value="P:auxin-activated signaling pathway"/>
    <property type="evidence" value="ECO:0007669"/>
    <property type="project" value="TreeGrafter"/>
</dbReference>
<organism evidence="3 4">
    <name type="scientific">Nicotiana attenuata</name>
    <name type="common">Coyote tobacco</name>
    <dbReference type="NCBI Taxonomy" id="49451"/>
    <lineage>
        <taxon>Eukaryota</taxon>
        <taxon>Viridiplantae</taxon>
        <taxon>Streptophyta</taxon>
        <taxon>Embryophyta</taxon>
        <taxon>Tracheophyta</taxon>
        <taxon>Spermatophyta</taxon>
        <taxon>Magnoliopsida</taxon>
        <taxon>eudicotyledons</taxon>
        <taxon>Gunneridae</taxon>
        <taxon>Pentapetalae</taxon>
        <taxon>asterids</taxon>
        <taxon>lamiids</taxon>
        <taxon>Solanales</taxon>
        <taxon>Solanaceae</taxon>
        <taxon>Nicotianoideae</taxon>
        <taxon>Nicotianeae</taxon>
        <taxon>Nicotiana</taxon>
    </lineage>
</organism>
<dbReference type="InterPro" id="IPR008546">
    <property type="entry name" value="VAN3-bd-like_auxin_canal"/>
</dbReference>
<dbReference type="EMBL" id="MJEQ01037188">
    <property type="protein sequence ID" value="OIT02080.1"/>
    <property type="molecule type" value="Genomic_DNA"/>
</dbReference>
<dbReference type="InterPro" id="IPR013666">
    <property type="entry name" value="PH_pln"/>
</dbReference>
<feature type="domain" description="VAN3-binding protein-like auxin canalisation" evidence="1">
    <location>
        <begin position="102"/>
        <end position="233"/>
    </location>
</feature>
<accession>A0A1J6ING4</accession>
<name>A0A1J6ING4_NICAT</name>
<dbReference type="Pfam" id="PF08458">
    <property type="entry name" value="PH_2"/>
    <property type="match status" value="1"/>
</dbReference>
<comment type="caution">
    <text evidence="3">The sequence shown here is derived from an EMBL/GenBank/DDBJ whole genome shotgun (WGS) entry which is preliminary data.</text>
</comment>
<dbReference type="Proteomes" id="UP000187609">
    <property type="component" value="Unassembled WGS sequence"/>
</dbReference>
<dbReference type="Pfam" id="PF05703">
    <property type="entry name" value="Auxin_canalis"/>
    <property type="match status" value="1"/>
</dbReference>
<protein>
    <submittedName>
        <fullName evidence="3">Van3-binding protein</fullName>
    </submittedName>
</protein>
<gene>
    <name evidence="3" type="primary">VAB_1</name>
    <name evidence="3" type="ORF">A4A49_26941</name>
</gene>
<dbReference type="PANTHER" id="PTHR31351:SF30">
    <property type="entry name" value="VAN3-BINDING PROTEIN-LIKE"/>
    <property type="match status" value="1"/>
</dbReference>
<dbReference type="AlphaFoldDB" id="A0A1J6ING4"/>
<evidence type="ECO:0000259" key="1">
    <source>
        <dbReference type="Pfam" id="PF05703"/>
    </source>
</evidence>
<dbReference type="InterPro" id="IPR040269">
    <property type="entry name" value="VAB"/>
</dbReference>
<dbReference type="OMA" id="MQSSIWI"/>
<sequence length="341" mass="37779">MAQQSSLDYNKGKSKNILTTRPRRSFENNIICNNHQSSEIASNAMQFLSRPWSSSSSDFLQMFSSSNNLLLKDTEDYDAEMLESSTNKHYIKLDLHHMKGWLKSKSPFCFFRSSHQEKKEKLRLQTAKLHALLSLTQLASAISGFASNSSSGILDSQQINWSHNMGSVVASAAALMTTVCAEAAESLGAGRAQVASAVNSGLAIQTPMDMISVTATAATCLRGAAILKSRALDHSSPRIPEMLTAGARIWIIMPSGHKEDKWVTLHLKQNQLILSLKRKYFGALTTSKEYKLINIIRECFEAQDEYFVSLKTNNGIIKLVFKDEMQSSIWISTISSVLISS</sequence>
<reference evidence="3" key="1">
    <citation type="submission" date="2016-11" db="EMBL/GenBank/DDBJ databases">
        <title>The genome of Nicotiana attenuata.</title>
        <authorList>
            <person name="Xu S."/>
            <person name="Brockmoeller T."/>
            <person name="Gaquerel E."/>
            <person name="Navarro A."/>
            <person name="Kuhl H."/>
            <person name="Gase K."/>
            <person name="Ling Z."/>
            <person name="Zhou W."/>
            <person name="Kreitzer C."/>
            <person name="Stanke M."/>
            <person name="Tang H."/>
            <person name="Lyons E."/>
            <person name="Pandey P."/>
            <person name="Pandey S.P."/>
            <person name="Timmermann B."/>
            <person name="Baldwin I.T."/>
        </authorList>
    </citation>
    <scope>NUCLEOTIDE SEQUENCE [LARGE SCALE GENOMIC DNA]</scope>
    <source>
        <strain evidence="3">UT</strain>
    </source>
</reference>
<evidence type="ECO:0000259" key="2">
    <source>
        <dbReference type="Pfam" id="PF08458"/>
    </source>
</evidence>
<dbReference type="GO" id="GO:0010087">
    <property type="term" value="P:phloem or xylem histogenesis"/>
    <property type="evidence" value="ECO:0007669"/>
    <property type="project" value="TreeGrafter"/>
</dbReference>